<reference evidence="3" key="1">
    <citation type="submission" date="2020-02" db="EMBL/GenBank/DDBJ databases">
        <authorList>
            <person name="Hongo Y."/>
            <person name="Kimura K."/>
            <person name="Takaki Y."/>
            <person name="Tomaru Y."/>
        </authorList>
    </citation>
    <scope>NUCLEOTIDE SEQUENCE</scope>
    <source>
        <strain evidence="3">NIES-3715</strain>
    </source>
</reference>
<dbReference type="EMBL" id="BLLK01000046">
    <property type="protein sequence ID" value="GFH53123.1"/>
    <property type="molecule type" value="Genomic_DNA"/>
</dbReference>
<evidence type="ECO:0000313" key="4">
    <source>
        <dbReference type="Proteomes" id="UP001054902"/>
    </source>
</evidence>
<accession>A0AAD3CVV5</accession>
<dbReference type="Proteomes" id="UP001054902">
    <property type="component" value="Unassembled WGS sequence"/>
</dbReference>
<dbReference type="PROSITE" id="PS50297">
    <property type="entry name" value="ANK_REP_REGION"/>
    <property type="match status" value="1"/>
</dbReference>
<organism evidence="3 4">
    <name type="scientific">Chaetoceros tenuissimus</name>
    <dbReference type="NCBI Taxonomy" id="426638"/>
    <lineage>
        <taxon>Eukaryota</taxon>
        <taxon>Sar</taxon>
        <taxon>Stramenopiles</taxon>
        <taxon>Ochrophyta</taxon>
        <taxon>Bacillariophyta</taxon>
        <taxon>Coscinodiscophyceae</taxon>
        <taxon>Chaetocerotophycidae</taxon>
        <taxon>Chaetocerotales</taxon>
        <taxon>Chaetocerotaceae</taxon>
        <taxon>Chaetoceros</taxon>
    </lineage>
</organism>
<evidence type="ECO:0000256" key="1">
    <source>
        <dbReference type="PROSITE-ProRule" id="PRU00023"/>
    </source>
</evidence>
<dbReference type="SMART" id="SM00248">
    <property type="entry name" value="ANK"/>
    <property type="match status" value="6"/>
</dbReference>
<dbReference type="InterPro" id="IPR036770">
    <property type="entry name" value="Ankyrin_rpt-contain_sf"/>
</dbReference>
<reference evidence="3 4" key="2">
    <citation type="journal article" date="2021" name="Sci. Rep.">
        <title>The genome of the diatom Chaetoceros tenuissimus carries an ancient integrated fragment of an extant virus.</title>
        <authorList>
            <person name="Hongo Y."/>
            <person name="Kimura K."/>
            <person name="Takaki Y."/>
            <person name="Yoshida Y."/>
            <person name="Baba S."/>
            <person name="Kobayashi G."/>
            <person name="Nagasaki K."/>
            <person name="Hano T."/>
            <person name="Tomaru Y."/>
        </authorList>
    </citation>
    <scope>NUCLEOTIDE SEQUENCE [LARGE SCALE GENOMIC DNA]</scope>
    <source>
        <strain evidence="3 4">NIES-3715</strain>
    </source>
</reference>
<dbReference type="Gene3D" id="1.25.40.20">
    <property type="entry name" value="Ankyrin repeat-containing domain"/>
    <property type="match status" value="2"/>
</dbReference>
<name>A0AAD3CVV5_9STRA</name>
<dbReference type="PANTHER" id="PTHR24121:SF21">
    <property type="entry name" value="ANKYRIN REPEAT FAMILY PROTEIN"/>
    <property type="match status" value="1"/>
</dbReference>
<keyword evidence="1" id="KW-0040">ANK repeat</keyword>
<dbReference type="PROSITE" id="PS50088">
    <property type="entry name" value="ANK_REPEAT"/>
    <property type="match status" value="1"/>
</dbReference>
<feature type="repeat" description="ANK" evidence="1">
    <location>
        <begin position="78"/>
        <end position="111"/>
    </location>
</feature>
<dbReference type="SUPFAM" id="SSF48403">
    <property type="entry name" value="Ankyrin repeat"/>
    <property type="match status" value="1"/>
</dbReference>
<dbReference type="Pfam" id="PF00023">
    <property type="entry name" value="Ank"/>
    <property type="match status" value="2"/>
</dbReference>
<protein>
    <submittedName>
        <fullName evidence="3">Uncharacterized protein</fullName>
    </submittedName>
</protein>
<proteinExistence type="predicted"/>
<dbReference type="AlphaFoldDB" id="A0AAD3CVV5"/>
<gene>
    <name evidence="2" type="ORF">CTEN210_09596</name>
    <name evidence="3" type="ORF">CTEN210_09599</name>
</gene>
<dbReference type="EMBL" id="BLLK01000046">
    <property type="protein sequence ID" value="GFH53120.1"/>
    <property type="molecule type" value="Genomic_DNA"/>
</dbReference>
<evidence type="ECO:0000313" key="3">
    <source>
        <dbReference type="EMBL" id="GFH53123.1"/>
    </source>
</evidence>
<dbReference type="InterPro" id="IPR002110">
    <property type="entry name" value="Ankyrin_rpt"/>
</dbReference>
<evidence type="ECO:0000313" key="2">
    <source>
        <dbReference type="EMBL" id="GFH53120.1"/>
    </source>
</evidence>
<sequence>MWLNSRDLKNQSQRLRNVRKERTLPAWDKQASELHGLISQIPSSIFSTNSNVNIDELWHGVRQRALSHLTDLSTIDSRGRTPLHAACTKNVPISVVKILLTSGVDVNEKHIESKLMRTDNHGRTPLSLVIANKASFEVAKYLLEKCPNASKIKDRYGNLPLHQVCSTVKECTDKQLKRIHLLIKVYPEAVLESTKAGGKTALYFSIECGAPVSVVQTLVDANSSLRVQCFGETPLSCAIKNHSHDDIIKCMVVKDPSICEIKEGGQNMLHLAIIRRANLAVIDTISRLESCIMETNNVGDSALHIAVRDRMRPFEIAKLLIEKSISLVHLRNKSGLDALDLVYIRFKRCIELKKNDDTVESIYNTLAFLLKNQKSSTRAVGGLDEESDIFFDMVQTDVPIEIVQHMASAKFPGIISRNDPMTGILPIFHVANSKAKDREQIIAYMLKSYPLCAHIKCSQGDYLLHKICKFGVVNHLLLKEVIALNPASLEQGDNYSLHPFLLAALPRKKKKDKVHAFQKQFQEWGLTSNDDAKHLSSIYICLREAPQMLSHLDLG</sequence>
<keyword evidence="4" id="KW-1185">Reference proteome</keyword>
<dbReference type="PANTHER" id="PTHR24121">
    <property type="entry name" value="NO MECHANORECEPTOR POTENTIAL C, ISOFORM D-RELATED"/>
    <property type="match status" value="1"/>
</dbReference>
<comment type="caution">
    <text evidence="3">The sequence shown here is derived from an EMBL/GenBank/DDBJ whole genome shotgun (WGS) entry which is preliminary data.</text>
</comment>